<protein>
    <submittedName>
        <fullName evidence="1">Uncharacterized protein</fullName>
    </submittedName>
</protein>
<sequence>NGNLPPLSCDTVLSSYSTDVVSQMKRVQQFLFLDRTETSIKRLKVKTIAEEAGHENYIQVDKEGEATGKKTETKEVEGVHTNKNHQYFQTESIELDVTEQLFHSYAKIIKTFS</sequence>
<dbReference type="AlphaFoldDB" id="A0A1B6FAW2"/>
<gene>
    <name evidence="1" type="ORF">g.962</name>
</gene>
<feature type="non-terminal residue" evidence="1">
    <location>
        <position position="1"/>
    </location>
</feature>
<accession>A0A1B6FAW2</accession>
<feature type="non-terminal residue" evidence="1">
    <location>
        <position position="113"/>
    </location>
</feature>
<proteinExistence type="predicted"/>
<dbReference type="EMBL" id="GECZ01022706">
    <property type="protein sequence ID" value="JAS47063.1"/>
    <property type="molecule type" value="Transcribed_RNA"/>
</dbReference>
<name>A0A1B6FAW2_9HEMI</name>
<evidence type="ECO:0000313" key="1">
    <source>
        <dbReference type="EMBL" id="JAS47063.1"/>
    </source>
</evidence>
<reference evidence="1" key="1">
    <citation type="submission" date="2015-11" db="EMBL/GenBank/DDBJ databases">
        <title>De novo transcriptome assembly of four potential Pierce s Disease insect vectors from Arizona vineyards.</title>
        <authorList>
            <person name="Tassone E.E."/>
        </authorList>
    </citation>
    <scope>NUCLEOTIDE SEQUENCE</scope>
</reference>
<organism evidence="1">
    <name type="scientific">Cuerna arida</name>
    <dbReference type="NCBI Taxonomy" id="1464854"/>
    <lineage>
        <taxon>Eukaryota</taxon>
        <taxon>Metazoa</taxon>
        <taxon>Ecdysozoa</taxon>
        <taxon>Arthropoda</taxon>
        <taxon>Hexapoda</taxon>
        <taxon>Insecta</taxon>
        <taxon>Pterygota</taxon>
        <taxon>Neoptera</taxon>
        <taxon>Paraneoptera</taxon>
        <taxon>Hemiptera</taxon>
        <taxon>Auchenorrhyncha</taxon>
        <taxon>Membracoidea</taxon>
        <taxon>Cicadellidae</taxon>
        <taxon>Cicadellinae</taxon>
        <taxon>Proconiini</taxon>
        <taxon>Cuerna</taxon>
    </lineage>
</organism>